<keyword evidence="2" id="KW-0732">Signal</keyword>
<feature type="signal peptide" evidence="2">
    <location>
        <begin position="1"/>
        <end position="19"/>
    </location>
</feature>
<feature type="region of interest" description="Disordered" evidence="1">
    <location>
        <begin position="39"/>
        <end position="86"/>
    </location>
</feature>
<dbReference type="Proteomes" id="UP000449547">
    <property type="component" value="Unassembled WGS sequence"/>
</dbReference>
<sequence length="351" mass="37888">MRILPFLITVISAHRVLNGLSDGIDNFVEIQARDDNQGNAQIDAQPEQSDNQNQNQGQDNNQGSNNDNNQGNSQGQDQNGNDQDGDQAVNQLQSIATTQITKATDGNDQTTTQVNTQPKALPTALFYTYVPPQVKDDAKSLSTIGKWDVYASDEAANIGDADFLSILDNVAAACVDGNSIQCQEDKSYGLDTNLIYGGYLDHTQKKIMFRGNFASEARLKKAVEILKQVYADGYKQKKDVQAQQYGNGKRIMDFNPIAEGVHNVVRDQNYVPKVVGVQFYNTDEAEGGKLMIRIDNAATEDSSFLSVLFGSFAAAAGIFAGGVGGMLVNGVALSASSILGDQGVSNPPWPY</sequence>
<dbReference type="GeneID" id="54779667"/>
<comment type="caution">
    <text evidence="3">The sequence shown here is derived from an EMBL/GenBank/DDBJ whole genome shotgun (WGS) entry which is preliminary data.</text>
</comment>
<evidence type="ECO:0000256" key="2">
    <source>
        <dbReference type="SAM" id="SignalP"/>
    </source>
</evidence>
<evidence type="ECO:0000313" key="4">
    <source>
        <dbReference type="Proteomes" id="UP000449547"/>
    </source>
</evidence>
<gene>
    <name evidence="3" type="ORF">DIURU_001014</name>
</gene>
<protein>
    <submittedName>
        <fullName evidence="3">Uncharacterized protein</fullName>
    </submittedName>
</protein>
<keyword evidence="4" id="KW-1185">Reference proteome</keyword>
<dbReference type="VEuPathDB" id="FungiDB:DIURU_001014"/>
<feature type="compositionally biased region" description="Low complexity" evidence="1">
    <location>
        <begin position="48"/>
        <end position="82"/>
    </location>
</feature>
<organism evidence="3 4">
    <name type="scientific">Diutina rugosa</name>
    <name type="common">Yeast</name>
    <name type="synonym">Candida rugosa</name>
    <dbReference type="NCBI Taxonomy" id="5481"/>
    <lineage>
        <taxon>Eukaryota</taxon>
        <taxon>Fungi</taxon>
        <taxon>Dikarya</taxon>
        <taxon>Ascomycota</taxon>
        <taxon>Saccharomycotina</taxon>
        <taxon>Pichiomycetes</taxon>
        <taxon>Debaryomycetaceae</taxon>
        <taxon>Diutina</taxon>
    </lineage>
</organism>
<evidence type="ECO:0000313" key="3">
    <source>
        <dbReference type="EMBL" id="KAA8906605.1"/>
    </source>
</evidence>
<reference evidence="3 4" key="1">
    <citation type="submission" date="2019-07" db="EMBL/GenBank/DDBJ databases">
        <title>Genome assembly of two rare yeast pathogens: Diutina rugosa and Trichomonascus ciferrii.</title>
        <authorList>
            <person name="Mixao V."/>
            <person name="Saus E."/>
            <person name="Hansen A."/>
            <person name="Lass-Flor C."/>
            <person name="Gabaldon T."/>
        </authorList>
    </citation>
    <scope>NUCLEOTIDE SEQUENCE [LARGE SCALE GENOMIC DNA]</scope>
    <source>
        <strain evidence="3 4">CBS 613</strain>
    </source>
</reference>
<proteinExistence type="predicted"/>
<accession>A0A642UW99</accession>
<feature type="chain" id="PRO_5024819797" evidence="2">
    <location>
        <begin position="20"/>
        <end position="351"/>
    </location>
</feature>
<dbReference type="AlphaFoldDB" id="A0A642UW99"/>
<name>A0A642UW99_DIURU</name>
<dbReference type="EMBL" id="SWFT01000033">
    <property type="protein sequence ID" value="KAA8906605.1"/>
    <property type="molecule type" value="Genomic_DNA"/>
</dbReference>
<evidence type="ECO:0000256" key="1">
    <source>
        <dbReference type="SAM" id="MobiDB-lite"/>
    </source>
</evidence>
<dbReference type="RefSeq" id="XP_034014246.1">
    <property type="nucleotide sequence ID" value="XM_034153512.1"/>
</dbReference>